<feature type="non-terminal residue" evidence="1">
    <location>
        <position position="119"/>
    </location>
</feature>
<dbReference type="Proteomes" id="UP001447188">
    <property type="component" value="Unassembled WGS sequence"/>
</dbReference>
<keyword evidence="2" id="KW-1185">Reference proteome</keyword>
<feature type="non-terminal residue" evidence="1">
    <location>
        <position position="1"/>
    </location>
</feature>
<gene>
    <name evidence="1" type="ORF">Q9L58_010519</name>
</gene>
<comment type="caution">
    <text evidence="1">The sequence shown here is derived from an EMBL/GenBank/DDBJ whole genome shotgun (WGS) entry which is preliminary data.</text>
</comment>
<evidence type="ECO:0000313" key="2">
    <source>
        <dbReference type="Proteomes" id="UP001447188"/>
    </source>
</evidence>
<sequence length="119" mass="13399">RICGLNRHQIRRILGLNWEDIAHLSIPMKLYFGTKGIKNKTEGMNLLKSDAVVDHCLSQPAIRHHRLLFEGESYEGQYLRFTMNTMLIDLAKPKKQMLADGIDDTGDCEGEGNGEGEGN</sequence>
<protein>
    <submittedName>
        <fullName evidence="1">Uncharacterized protein</fullName>
    </submittedName>
</protein>
<dbReference type="EMBL" id="JBBBZM010000457">
    <property type="protein sequence ID" value="KAL0630633.1"/>
    <property type="molecule type" value="Genomic_DNA"/>
</dbReference>
<proteinExistence type="predicted"/>
<organism evidence="1 2">
    <name type="scientific">Discina gigas</name>
    <dbReference type="NCBI Taxonomy" id="1032678"/>
    <lineage>
        <taxon>Eukaryota</taxon>
        <taxon>Fungi</taxon>
        <taxon>Dikarya</taxon>
        <taxon>Ascomycota</taxon>
        <taxon>Pezizomycotina</taxon>
        <taxon>Pezizomycetes</taxon>
        <taxon>Pezizales</taxon>
        <taxon>Discinaceae</taxon>
        <taxon>Discina</taxon>
    </lineage>
</organism>
<evidence type="ECO:0000313" key="1">
    <source>
        <dbReference type="EMBL" id="KAL0630633.1"/>
    </source>
</evidence>
<accession>A0ABR3G443</accession>
<name>A0ABR3G443_9PEZI</name>
<reference evidence="1 2" key="1">
    <citation type="submission" date="2024-02" db="EMBL/GenBank/DDBJ databases">
        <title>Discinaceae phylogenomics.</title>
        <authorList>
            <person name="Dirks A.C."/>
            <person name="James T.Y."/>
        </authorList>
    </citation>
    <scope>NUCLEOTIDE SEQUENCE [LARGE SCALE GENOMIC DNA]</scope>
    <source>
        <strain evidence="1 2">ACD0624</strain>
    </source>
</reference>